<sequence>MKSLMSLRTSTIFLNKAFANYGISHQATTIQAFIPANRISRYEVFLKANSVYTINKFIIIPCKKLFKVSDHKYGISFSNQTELQEVTKGDHKIVSQKFRLRPFNDFASIVDRNGELYDVIGQIRLITGDNLQDTTTNVEAPRTAHGKSKDRIFLHLLMRDGETIRIYLWDIIAANFRTRWNASKSKPNVLLLTTANAKFLGGAVTLTSTSASRVFFDADIAETSEFITTTSQPLSFFTVKG</sequence>
<evidence type="ECO:0000259" key="1">
    <source>
        <dbReference type="Pfam" id="PF02721"/>
    </source>
</evidence>
<protein>
    <submittedName>
        <fullName evidence="3">Uncharacterized protein LOC104755055</fullName>
    </submittedName>
</protein>
<dbReference type="GeneID" id="104755055"/>
<dbReference type="InterPro" id="IPR003871">
    <property type="entry name" value="RFA1B/D_OB_1st"/>
</dbReference>
<reference evidence="2" key="1">
    <citation type="journal article" date="2014" name="Nat. Commun.">
        <title>The emerging biofuel crop Camelina sativa retains a highly undifferentiated hexaploid genome structure.</title>
        <authorList>
            <person name="Kagale S."/>
            <person name="Koh C."/>
            <person name="Nixon J."/>
            <person name="Bollina V."/>
            <person name="Clarke W.E."/>
            <person name="Tuteja R."/>
            <person name="Spillane C."/>
            <person name="Robinson S.J."/>
            <person name="Links M.G."/>
            <person name="Clarke C."/>
            <person name="Higgins E.E."/>
            <person name="Huebert T."/>
            <person name="Sharpe A.G."/>
            <person name="Parkin I.A."/>
        </authorList>
    </citation>
    <scope>NUCLEOTIDE SEQUENCE [LARGE SCALE GENOMIC DNA]</scope>
    <source>
        <strain evidence="2">cv. DH55</strain>
    </source>
</reference>
<keyword evidence="2" id="KW-1185">Reference proteome</keyword>
<dbReference type="SUPFAM" id="SSF50249">
    <property type="entry name" value="Nucleic acid-binding proteins"/>
    <property type="match status" value="1"/>
</dbReference>
<dbReference type="Proteomes" id="UP000694864">
    <property type="component" value="Chromosome 2"/>
</dbReference>
<dbReference type="CDD" id="cd04481">
    <property type="entry name" value="RPA1_DBD_B_like"/>
    <property type="match status" value="1"/>
</dbReference>
<feature type="domain" description="Replication protein A 70 kDa DNA-binding subunit B/D first OB fold" evidence="1">
    <location>
        <begin position="27"/>
        <end position="85"/>
    </location>
</feature>
<proteinExistence type="predicted"/>
<dbReference type="Gene3D" id="2.40.50.140">
    <property type="entry name" value="Nucleic acid-binding proteins"/>
    <property type="match status" value="2"/>
</dbReference>
<dbReference type="Pfam" id="PF02721">
    <property type="entry name" value="DUF223"/>
    <property type="match status" value="1"/>
</dbReference>
<name>A0ABM0WSW2_CAMSA</name>
<evidence type="ECO:0000313" key="3">
    <source>
        <dbReference type="RefSeq" id="XP_010475682.1"/>
    </source>
</evidence>
<dbReference type="PANTHER" id="PTHR47165">
    <property type="entry name" value="OS03G0429900 PROTEIN"/>
    <property type="match status" value="1"/>
</dbReference>
<gene>
    <name evidence="3" type="primary">LOC104755055</name>
</gene>
<dbReference type="InterPro" id="IPR012340">
    <property type="entry name" value="NA-bd_OB-fold"/>
</dbReference>
<evidence type="ECO:0000313" key="2">
    <source>
        <dbReference type="Proteomes" id="UP000694864"/>
    </source>
</evidence>
<dbReference type="RefSeq" id="XP_010475682.1">
    <property type="nucleotide sequence ID" value="XM_010477380.1"/>
</dbReference>
<reference evidence="3" key="2">
    <citation type="submission" date="2025-08" db="UniProtKB">
        <authorList>
            <consortium name="RefSeq"/>
        </authorList>
    </citation>
    <scope>IDENTIFICATION</scope>
    <source>
        <tissue evidence="3">Leaf</tissue>
    </source>
</reference>
<dbReference type="PANTHER" id="PTHR47165:SF4">
    <property type="entry name" value="OS03G0429900 PROTEIN"/>
    <property type="match status" value="1"/>
</dbReference>
<organism evidence="2 3">
    <name type="scientific">Camelina sativa</name>
    <name type="common">False flax</name>
    <name type="synonym">Myagrum sativum</name>
    <dbReference type="NCBI Taxonomy" id="90675"/>
    <lineage>
        <taxon>Eukaryota</taxon>
        <taxon>Viridiplantae</taxon>
        <taxon>Streptophyta</taxon>
        <taxon>Embryophyta</taxon>
        <taxon>Tracheophyta</taxon>
        <taxon>Spermatophyta</taxon>
        <taxon>Magnoliopsida</taxon>
        <taxon>eudicotyledons</taxon>
        <taxon>Gunneridae</taxon>
        <taxon>Pentapetalae</taxon>
        <taxon>rosids</taxon>
        <taxon>malvids</taxon>
        <taxon>Brassicales</taxon>
        <taxon>Brassicaceae</taxon>
        <taxon>Camelineae</taxon>
        <taxon>Camelina</taxon>
    </lineage>
</organism>
<accession>A0ABM0WSW2</accession>